<feature type="transmembrane region" description="Helical" evidence="6">
    <location>
        <begin position="83"/>
        <end position="103"/>
    </location>
</feature>
<sequence length="374" mass="41335">MPGESSSFSNEQSLGDIVVGYLCLFISVILFGSNYIVTKKYPVGDGFYFTFMMGLGVMVVGVFVMLIRGAFHQGPIFLEPFSMIGGLLWATGNLTSVPIIQCIGLSLGPCIWGIFNMITGWITGTFGLFGLNADKDDINIFWLNCFGTFLTGCSVPCYAMIKIKSKKEIQEEKIKVKYKKIEESPLVQTNDELVDELNHHSKDRDDDETPISKMIEHLPKWNKMILGIVLAIIAGIMYGSNFDAPNYLRNNNLASPDGIDYVFPQYIGVFLGSATYFMTYAIIFRNQPFIYNQTAIPGLIAGAMWGIAQALLFIANTSLPYVVVYPIVTAGPGLISALWGILVFGEIRGIKNFIFFGCGTLVLFFGLVCIICSR</sequence>
<dbReference type="PANTHER" id="PTHR16119:SF17">
    <property type="entry name" value="TRANSMEMBRANE PROTEIN 144"/>
    <property type="match status" value="1"/>
</dbReference>
<comment type="subcellular location">
    <subcellularLocation>
        <location evidence="1">Membrane</location>
        <topology evidence="1">Multi-pass membrane protein</topology>
    </subcellularLocation>
</comment>
<keyword evidence="5 6" id="KW-0472">Membrane</keyword>
<feature type="transmembrane region" description="Helical" evidence="6">
    <location>
        <begin position="353"/>
        <end position="373"/>
    </location>
</feature>
<dbReference type="PANTHER" id="PTHR16119">
    <property type="entry name" value="TRANSMEMBRANE PROTEIN 144"/>
    <property type="match status" value="1"/>
</dbReference>
<accession>A0ABQ0DTM9</accession>
<evidence type="ECO:0000256" key="6">
    <source>
        <dbReference type="SAM" id="Phobius"/>
    </source>
</evidence>
<feature type="transmembrane region" description="Helical" evidence="6">
    <location>
        <begin position="262"/>
        <end position="283"/>
    </location>
</feature>
<comment type="caution">
    <text evidence="7">The sequence shown here is derived from an EMBL/GenBank/DDBJ whole genome shotgun (WGS) entry which is preliminary data.</text>
</comment>
<feature type="transmembrane region" description="Helical" evidence="6">
    <location>
        <begin position="49"/>
        <end position="71"/>
    </location>
</feature>
<evidence type="ECO:0000256" key="5">
    <source>
        <dbReference type="ARBA" id="ARBA00023136"/>
    </source>
</evidence>
<dbReference type="EMBL" id="BAAFRS010000278">
    <property type="protein sequence ID" value="GAB1226211.1"/>
    <property type="molecule type" value="Genomic_DNA"/>
</dbReference>
<feature type="transmembrane region" description="Helical" evidence="6">
    <location>
        <begin position="224"/>
        <end position="242"/>
    </location>
</feature>
<dbReference type="Pfam" id="PF07857">
    <property type="entry name" value="TMEM144"/>
    <property type="match status" value="1"/>
</dbReference>
<comment type="similarity">
    <text evidence="2">Belongs to the TMEM144 family.</text>
</comment>
<feature type="transmembrane region" description="Helical" evidence="6">
    <location>
        <begin position="321"/>
        <end position="344"/>
    </location>
</feature>
<keyword evidence="3 6" id="KW-0812">Transmembrane</keyword>
<name>A0ABQ0DTM9_9EUKA</name>
<dbReference type="InterPro" id="IPR010651">
    <property type="entry name" value="Sugar_transport"/>
</dbReference>
<feature type="transmembrane region" description="Helical" evidence="6">
    <location>
        <begin position="295"/>
        <end position="315"/>
    </location>
</feature>
<protein>
    <recommendedName>
        <fullName evidence="9">Transmembrane protein</fullName>
    </recommendedName>
</protein>
<proteinExistence type="inferred from homology"/>
<keyword evidence="4 6" id="KW-1133">Transmembrane helix</keyword>
<reference evidence="7 8" key="1">
    <citation type="journal article" date="2019" name="PLoS Negl. Trop. Dis.">
        <title>Whole genome sequencing of Entamoeba nuttalli reveals mammalian host-related molecular signatures and a novel octapeptide-repeat surface protein.</title>
        <authorList>
            <person name="Tanaka M."/>
            <person name="Makiuchi T."/>
            <person name="Komiyama T."/>
            <person name="Shiina T."/>
            <person name="Osaki K."/>
            <person name="Tachibana H."/>
        </authorList>
    </citation>
    <scope>NUCLEOTIDE SEQUENCE [LARGE SCALE GENOMIC DNA]</scope>
    <source>
        <strain evidence="7 8">P19-061405</strain>
    </source>
</reference>
<feature type="transmembrane region" description="Helical" evidence="6">
    <location>
        <begin position="141"/>
        <end position="161"/>
    </location>
</feature>
<evidence type="ECO:0000256" key="1">
    <source>
        <dbReference type="ARBA" id="ARBA00004141"/>
    </source>
</evidence>
<organism evidence="7 8">
    <name type="scientific">Entamoeba nuttalli</name>
    <dbReference type="NCBI Taxonomy" id="412467"/>
    <lineage>
        <taxon>Eukaryota</taxon>
        <taxon>Amoebozoa</taxon>
        <taxon>Evosea</taxon>
        <taxon>Archamoebae</taxon>
        <taxon>Mastigamoebida</taxon>
        <taxon>Entamoebidae</taxon>
        <taxon>Entamoeba</taxon>
    </lineage>
</organism>
<evidence type="ECO:0000313" key="7">
    <source>
        <dbReference type="EMBL" id="GAB1226211.1"/>
    </source>
</evidence>
<keyword evidence="8" id="KW-1185">Reference proteome</keyword>
<gene>
    <name evidence="7" type="ORF">ENUP19_0278G0046</name>
</gene>
<feature type="transmembrane region" description="Helical" evidence="6">
    <location>
        <begin position="110"/>
        <end position="129"/>
    </location>
</feature>
<dbReference type="InterPro" id="IPR012435">
    <property type="entry name" value="TMEM144"/>
</dbReference>
<evidence type="ECO:0000256" key="4">
    <source>
        <dbReference type="ARBA" id="ARBA00022989"/>
    </source>
</evidence>
<evidence type="ECO:0008006" key="9">
    <source>
        <dbReference type="Google" id="ProtNLM"/>
    </source>
</evidence>
<dbReference type="Proteomes" id="UP001628156">
    <property type="component" value="Unassembled WGS sequence"/>
</dbReference>
<feature type="transmembrane region" description="Helical" evidence="6">
    <location>
        <begin position="17"/>
        <end position="37"/>
    </location>
</feature>
<evidence type="ECO:0000256" key="3">
    <source>
        <dbReference type="ARBA" id="ARBA00022692"/>
    </source>
</evidence>
<evidence type="ECO:0000256" key="2">
    <source>
        <dbReference type="ARBA" id="ARBA00005731"/>
    </source>
</evidence>
<evidence type="ECO:0000313" key="8">
    <source>
        <dbReference type="Proteomes" id="UP001628156"/>
    </source>
</evidence>